<proteinExistence type="inferred from homology"/>
<evidence type="ECO:0000256" key="5">
    <source>
        <dbReference type="PROSITE-ProRule" id="PRU01240"/>
    </source>
</evidence>
<keyword evidence="2 5" id="KW-0645">Protease</keyword>
<feature type="domain" description="Peptidase S8/S53" evidence="9">
    <location>
        <begin position="185"/>
        <end position="616"/>
    </location>
</feature>
<gene>
    <name evidence="10" type="ORF">N1032_11330</name>
</gene>
<dbReference type="EMBL" id="JANLCJ010000004">
    <property type="protein sequence ID" value="MCS5734329.1"/>
    <property type="molecule type" value="Genomic_DNA"/>
</dbReference>
<feature type="compositionally biased region" description="Gly residues" evidence="6">
    <location>
        <begin position="1506"/>
        <end position="1518"/>
    </location>
</feature>
<dbReference type="Pfam" id="PF00082">
    <property type="entry name" value="Peptidase_S8"/>
    <property type="match status" value="1"/>
</dbReference>
<sequence>MPPTPHPRRPSRRRVTATALAICLVTPLSAFGVAAQASTPATEAGTDAAAVVDVIIEFAGDSAVRAIGAERLQQARSTADVGISSAVAADYTAAAEALETEQRAFVETARTAGVPIDAPRYLTGVLDAVAGSVAAGDIDELRALPGVTRVSLDGRTQASTDVSVPAIGAPEVWAQTAPDGTAARGGGVTIAILDTGIDYTLPDLGGGFGEGFKVVDGYDFANDDADPMDDHFHGTHVAGIVAGSGVDQITGVAPDATLTAYKVLDADGGGQVSDAIEALGAAVSPAGAHPADVINMSLGLPGDGDDPIGLAASNAMIAGAVVVAAAGNSGPGEQTVSSPAAANDVLAVGASTTNLAIPSISLTTPEEHAVPTSRVLYSANPPAEGFTARVVDVGDGSDEAFEAAGDLTGAIVAYSGIVPRSTAEIQDDFHKAALAETKGAVAALVYELPPPFYGGVSRTEPMLSDSGVLEAAASGSGPDALRSGSDLRLDSIVVMGTTANEYAPIRDAVLAGGATATVSAKDMTDTIASFSSRGPSDSMRLKPEIVAPGVEIRSLVPAAQGIDDNAYRLSGTSMAAPHVAGAAALVRQMRPDADPWQVRDTLIGSASALASDAVDSSPADQGAGLLDVAAAVHQSLTAQPAAASLGLVDADADDPSRATALTLTNTSDQALTATLTIVPSSASQGTATLDASTLELPADSSSTAILSVVPEVTSGFAEVSGTVVASLSDGSEVRVPYLAVSRDLLVRATPDPSSGHAKIFVHADAPLDEPPVAEVTTPSGDVLEVSMQLSGEIDDEGLNTRPGWYEGSVDSTEVGGHSIAVRAESQGSTQLGAGSFEVLPAVTSDYTWQQLGRDSNSAFVATSPIDGETAMLTAEGTSRPFFTSDKGATWNQVRDLPVGDGFGRPYADPSDPEAFWYFLNGTVGTVTLDASYDGMLVRTDDLGASWSILPFPDEHIWASVTSGQTLVAAVADGLEYSHDGGRSWSHLAFQWEQPPTDIAIDGAAAVLVSPTGLFRVEGIDATPGAPELIAASTLERTYTGVTAEDGTFVASMFEEGLVRSTDGGASWIDLATPTLNPTALEFDQGELYIGAPEGYYTSTDRGDSFETSEYPYHGPVALDFAHWAGDDTLLVSLDGAGLYATDDDTTFERLGVSGNSVASILTGVDAEGDEVVRVSDSHGVGSIRLPDDAVLEAGVTEWGRTGGEGWIGLGSTDMVADPTQPLGLWRLRQDAFGGARIEHSTDGGAAFVETGPAGFESRGFTLDPSDPGTMVAAYKSDRDSGLIVTNDAWGTWDVYAHPLTVNQLTPDASTAGRLWIAAQEGVFVSDDFGRDIRSVTDRAAQSVWVDPADANHVIVGGNGIRVSTDGGVTFADATVPSPEIQVAVFTAAERSTGTVLFAGTETFRPNGLITLARGVLMSTDGGSSWSNVSAGLDAPSIRSLATSPDGAWLLAGTNGGGIHRASVAVLLGEQAPPTGPGDPGEPGEPGDPGEPGQPGDPTHTAAPGTPGHGGSGSGGSGDGSDTAATGSLASTGFDALWLIVGGMLTVASGAALVVVRTVRRRA</sequence>
<dbReference type="SUPFAM" id="SSF110296">
    <property type="entry name" value="Oligoxyloglucan reducing end-specific cellobiohydrolase"/>
    <property type="match status" value="2"/>
</dbReference>
<organism evidence="10 11">
    <name type="scientific">Herbiconiux daphne</name>
    <dbReference type="NCBI Taxonomy" id="2970914"/>
    <lineage>
        <taxon>Bacteria</taxon>
        <taxon>Bacillati</taxon>
        <taxon>Actinomycetota</taxon>
        <taxon>Actinomycetes</taxon>
        <taxon>Micrococcales</taxon>
        <taxon>Microbacteriaceae</taxon>
        <taxon>Herbiconiux</taxon>
    </lineage>
</organism>
<dbReference type="InterPro" id="IPR036852">
    <property type="entry name" value="Peptidase_S8/S53_dom_sf"/>
</dbReference>
<name>A0ABT2H338_9MICO</name>
<evidence type="ECO:0000256" key="1">
    <source>
        <dbReference type="ARBA" id="ARBA00011073"/>
    </source>
</evidence>
<dbReference type="PANTHER" id="PTHR43806">
    <property type="entry name" value="PEPTIDASE S8"/>
    <property type="match status" value="1"/>
</dbReference>
<keyword evidence="7" id="KW-0472">Membrane</keyword>
<dbReference type="InterPro" id="IPR022398">
    <property type="entry name" value="Peptidase_S8_His-AS"/>
</dbReference>
<dbReference type="InterPro" id="IPR015943">
    <property type="entry name" value="WD40/YVTN_repeat-like_dom_sf"/>
</dbReference>
<feature type="region of interest" description="Disordered" evidence="6">
    <location>
        <begin position="1469"/>
        <end position="1523"/>
    </location>
</feature>
<dbReference type="PROSITE" id="PS51892">
    <property type="entry name" value="SUBTILASE"/>
    <property type="match status" value="1"/>
</dbReference>
<dbReference type="InterPro" id="IPR023828">
    <property type="entry name" value="Peptidase_S8_Ser-AS"/>
</dbReference>
<dbReference type="Gene3D" id="2.130.10.10">
    <property type="entry name" value="YVTN repeat-like/Quinoprotein amine dehydrogenase"/>
    <property type="match status" value="3"/>
</dbReference>
<dbReference type="InterPro" id="IPR000209">
    <property type="entry name" value="Peptidase_S8/S53_dom"/>
</dbReference>
<evidence type="ECO:0000256" key="4">
    <source>
        <dbReference type="ARBA" id="ARBA00022825"/>
    </source>
</evidence>
<dbReference type="RefSeq" id="WP_259539204.1">
    <property type="nucleotide sequence ID" value="NZ_JANLCJ010000004.1"/>
</dbReference>
<dbReference type="Proteomes" id="UP001165586">
    <property type="component" value="Unassembled WGS sequence"/>
</dbReference>
<evidence type="ECO:0000313" key="10">
    <source>
        <dbReference type="EMBL" id="MCS5734329.1"/>
    </source>
</evidence>
<evidence type="ECO:0000256" key="2">
    <source>
        <dbReference type="ARBA" id="ARBA00022670"/>
    </source>
</evidence>
<dbReference type="InterPro" id="IPR050131">
    <property type="entry name" value="Peptidase_S8_subtilisin-like"/>
</dbReference>
<reference evidence="10" key="1">
    <citation type="submission" date="2022-08" db="EMBL/GenBank/DDBJ databases">
        <authorList>
            <person name="Deng Y."/>
            <person name="Han X.-F."/>
            <person name="Zhang Y.-Q."/>
        </authorList>
    </citation>
    <scope>NUCLEOTIDE SEQUENCE</scope>
    <source>
        <strain evidence="10">CPCC 203386</strain>
    </source>
</reference>
<keyword evidence="7" id="KW-0812">Transmembrane</keyword>
<dbReference type="SUPFAM" id="SSF50939">
    <property type="entry name" value="Sialidases"/>
    <property type="match status" value="1"/>
</dbReference>
<dbReference type="SUPFAM" id="SSF52743">
    <property type="entry name" value="Subtilisin-like"/>
    <property type="match status" value="1"/>
</dbReference>
<feature type="transmembrane region" description="Helical" evidence="7">
    <location>
        <begin position="1535"/>
        <end position="1555"/>
    </location>
</feature>
<evidence type="ECO:0000256" key="6">
    <source>
        <dbReference type="SAM" id="MobiDB-lite"/>
    </source>
</evidence>
<evidence type="ECO:0000256" key="7">
    <source>
        <dbReference type="SAM" id="Phobius"/>
    </source>
</evidence>
<evidence type="ECO:0000256" key="3">
    <source>
        <dbReference type="ARBA" id="ARBA00022801"/>
    </source>
</evidence>
<evidence type="ECO:0000259" key="9">
    <source>
        <dbReference type="Pfam" id="PF00082"/>
    </source>
</evidence>
<dbReference type="InterPro" id="IPR015500">
    <property type="entry name" value="Peptidase_S8_subtilisin-rel"/>
</dbReference>
<feature type="signal peptide" evidence="8">
    <location>
        <begin position="1"/>
        <end position="30"/>
    </location>
</feature>
<dbReference type="Gene3D" id="3.40.50.200">
    <property type="entry name" value="Peptidase S8/S53 domain"/>
    <property type="match status" value="2"/>
</dbReference>
<dbReference type="PANTHER" id="PTHR43806:SF65">
    <property type="entry name" value="SERINE PROTEASE APRX"/>
    <property type="match status" value="1"/>
</dbReference>
<dbReference type="InterPro" id="IPR036278">
    <property type="entry name" value="Sialidase_sf"/>
</dbReference>
<keyword evidence="8" id="KW-0732">Signal</keyword>
<feature type="active site" description="Charge relay system" evidence="5">
    <location>
        <position position="233"/>
    </location>
</feature>
<evidence type="ECO:0000256" key="8">
    <source>
        <dbReference type="SAM" id="SignalP"/>
    </source>
</evidence>
<keyword evidence="7" id="KW-1133">Transmembrane helix</keyword>
<keyword evidence="11" id="KW-1185">Reference proteome</keyword>
<feature type="active site" description="Charge relay system" evidence="5">
    <location>
        <position position="194"/>
    </location>
</feature>
<feature type="active site" description="Charge relay system" evidence="5">
    <location>
        <position position="573"/>
    </location>
</feature>
<dbReference type="PROSITE" id="PS00137">
    <property type="entry name" value="SUBTILASE_HIS"/>
    <property type="match status" value="1"/>
</dbReference>
<keyword evidence="3 5" id="KW-0378">Hydrolase</keyword>
<feature type="compositionally biased region" description="Low complexity" evidence="6">
    <location>
        <begin position="1493"/>
        <end position="1505"/>
    </location>
</feature>
<accession>A0ABT2H338</accession>
<dbReference type="PROSITE" id="PS00138">
    <property type="entry name" value="SUBTILASE_SER"/>
    <property type="match status" value="1"/>
</dbReference>
<keyword evidence="4 5" id="KW-0720">Serine protease</keyword>
<protein>
    <submittedName>
        <fullName evidence="10">S8 family serine peptidase</fullName>
    </submittedName>
</protein>
<feature type="chain" id="PRO_5046703242" evidence="8">
    <location>
        <begin position="31"/>
        <end position="1562"/>
    </location>
</feature>
<evidence type="ECO:0000313" key="11">
    <source>
        <dbReference type="Proteomes" id="UP001165586"/>
    </source>
</evidence>
<dbReference type="PRINTS" id="PR00723">
    <property type="entry name" value="SUBTILISIN"/>
</dbReference>
<comment type="similarity">
    <text evidence="1 5">Belongs to the peptidase S8 family.</text>
</comment>
<comment type="caution">
    <text evidence="10">The sequence shown here is derived from an EMBL/GenBank/DDBJ whole genome shotgun (WGS) entry which is preliminary data.</text>
</comment>